<gene>
    <name evidence="2" type="ORF">PVK06_036854</name>
</gene>
<organism evidence="2 3">
    <name type="scientific">Gossypium arboreum</name>
    <name type="common">Tree cotton</name>
    <name type="synonym">Gossypium nanking</name>
    <dbReference type="NCBI Taxonomy" id="29729"/>
    <lineage>
        <taxon>Eukaryota</taxon>
        <taxon>Viridiplantae</taxon>
        <taxon>Streptophyta</taxon>
        <taxon>Embryophyta</taxon>
        <taxon>Tracheophyta</taxon>
        <taxon>Spermatophyta</taxon>
        <taxon>Magnoliopsida</taxon>
        <taxon>eudicotyledons</taxon>
        <taxon>Gunneridae</taxon>
        <taxon>Pentapetalae</taxon>
        <taxon>rosids</taxon>
        <taxon>malvids</taxon>
        <taxon>Malvales</taxon>
        <taxon>Malvaceae</taxon>
        <taxon>Malvoideae</taxon>
        <taxon>Gossypium</taxon>
    </lineage>
</organism>
<dbReference type="Proteomes" id="UP001358586">
    <property type="component" value="Chromosome 10"/>
</dbReference>
<evidence type="ECO:0000313" key="3">
    <source>
        <dbReference type="Proteomes" id="UP001358586"/>
    </source>
</evidence>
<reference evidence="2 3" key="1">
    <citation type="submission" date="2023-03" db="EMBL/GenBank/DDBJ databases">
        <title>WGS of Gossypium arboreum.</title>
        <authorList>
            <person name="Yu D."/>
        </authorList>
    </citation>
    <scope>NUCLEOTIDE SEQUENCE [LARGE SCALE GENOMIC DNA]</scope>
    <source>
        <tissue evidence="2">Leaf</tissue>
    </source>
</reference>
<dbReference type="EMBL" id="JARKNE010000010">
    <property type="protein sequence ID" value="KAK5795585.1"/>
    <property type="molecule type" value="Genomic_DNA"/>
</dbReference>
<protein>
    <submittedName>
        <fullName evidence="2">Uncharacterized protein</fullName>
    </submittedName>
</protein>
<proteinExistence type="predicted"/>
<feature type="region of interest" description="Disordered" evidence="1">
    <location>
        <begin position="72"/>
        <end position="100"/>
    </location>
</feature>
<feature type="compositionally biased region" description="Polar residues" evidence="1">
    <location>
        <begin position="72"/>
        <end position="88"/>
    </location>
</feature>
<accession>A0ABR0NKP3</accession>
<keyword evidence="3" id="KW-1185">Reference proteome</keyword>
<evidence type="ECO:0000313" key="2">
    <source>
        <dbReference type="EMBL" id="KAK5795585.1"/>
    </source>
</evidence>
<name>A0ABR0NKP3_GOSAR</name>
<comment type="caution">
    <text evidence="2">The sequence shown here is derived from an EMBL/GenBank/DDBJ whole genome shotgun (WGS) entry which is preliminary data.</text>
</comment>
<evidence type="ECO:0000256" key="1">
    <source>
        <dbReference type="SAM" id="MobiDB-lite"/>
    </source>
</evidence>
<sequence length="100" mass="11622">MGDHVFILSSINMVDADKNYEEASFEFKIRYLIFDEEHYEEEDCEVECLLMFKRIKVERCGVHLFYVDAESNADSNVESSENPNLNEMSSDESNDSLYSA</sequence>